<accession>A0A7X5UZD1</accession>
<name>A0A7X5UZD1_9SPHN</name>
<dbReference type="Proteomes" id="UP000564677">
    <property type="component" value="Unassembled WGS sequence"/>
</dbReference>
<evidence type="ECO:0000313" key="1">
    <source>
        <dbReference type="EMBL" id="NIJ65029.1"/>
    </source>
</evidence>
<dbReference type="RefSeq" id="WP_243857274.1">
    <property type="nucleotide sequence ID" value="NZ_JAASQV010000002.1"/>
</dbReference>
<keyword evidence="2" id="KW-1185">Reference proteome</keyword>
<sequence length="132" mass="14524">MILMTALALGMAAQGRCTALDTRLPRPLAGWKREGRGLDTGHAVTLPIRGGGIETRIAIRKAGTVGIAIDRAGWIDAFAAGDRRALRMASERRGPRCSTIHKILYYRMRPGTYRVTVNRLKGDRAKLMLTHD</sequence>
<dbReference type="AlphaFoldDB" id="A0A7X5UZD1"/>
<evidence type="ECO:0000313" key="2">
    <source>
        <dbReference type="Proteomes" id="UP000564677"/>
    </source>
</evidence>
<proteinExistence type="predicted"/>
<gene>
    <name evidence="1" type="ORF">FHR20_001991</name>
</gene>
<comment type="caution">
    <text evidence="1">The sequence shown here is derived from an EMBL/GenBank/DDBJ whole genome shotgun (WGS) entry which is preliminary data.</text>
</comment>
<dbReference type="EMBL" id="JAASQV010000002">
    <property type="protein sequence ID" value="NIJ65029.1"/>
    <property type="molecule type" value="Genomic_DNA"/>
</dbReference>
<organism evidence="1 2">
    <name type="scientific">Sphingomonas leidyi</name>
    <dbReference type="NCBI Taxonomy" id="68569"/>
    <lineage>
        <taxon>Bacteria</taxon>
        <taxon>Pseudomonadati</taxon>
        <taxon>Pseudomonadota</taxon>
        <taxon>Alphaproteobacteria</taxon>
        <taxon>Sphingomonadales</taxon>
        <taxon>Sphingomonadaceae</taxon>
        <taxon>Sphingomonas</taxon>
    </lineage>
</organism>
<reference evidence="1 2" key="1">
    <citation type="submission" date="2020-03" db="EMBL/GenBank/DDBJ databases">
        <title>Genomic Encyclopedia of Type Strains, Phase IV (KMG-IV): sequencing the most valuable type-strain genomes for metagenomic binning, comparative biology and taxonomic classification.</title>
        <authorList>
            <person name="Goeker M."/>
        </authorList>
    </citation>
    <scope>NUCLEOTIDE SEQUENCE [LARGE SCALE GENOMIC DNA]</scope>
    <source>
        <strain evidence="1 2">DSM 4733</strain>
    </source>
</reference>
<protein>
    <submittedName>
        <fullName evidence="1">Uncharacterized protein</fullName>
    </submittedName>
</protein>